<dbReference type="eggNOG" id="COG1802">
    <property type="taxonomic scope" value="Bacteria"/>
</dbReference>
<dbReference type="EMBL" id="CP002745">
    <property type="protein sequence ID" value="AEK61536.1"/>
    <property type="molecule type" value="Genomic_DNA"/>
</dbReference>
<dbReference type="PANTHER" id="PTHR43537">
    <property type="entry name" value="TRANSCRIPTIONAL REGULATOR, GNTR FAMILY"/>
    <property type="match status" value="1"/>
</dbReference>
<dbReference type="Gene3D" id="1.20.120.530">
    <property type="entry name" value="GntR ligand-binding domain-like"/>
    <property type="match status" value="1"/>
</dbReference>
<keyword evidence="3" id="KW-0804">Transcription</keyword>
<reference evidence="5 6" key="4">
    <citation type="journal article" date="2010" name="Environ. Microbiol.">
        <title>The bacterial genus Collimonas: mycophagy, weathering and other adaptive solutions to life in oligotrophic soil environments.</title>
        <authorList>
            <person name="Leveau J.H."/>
            <person name="Uroz S."/>
            <person name="de Boer W."/>
        </authorList>
    </citation>
    <scope>NUCLEOTIDE SEQUENCE [LARGE SCALE GENOMIC DNA]</scope>
    <source>
        <strain evidence="5 6">Ter331</strain>
    </source>
</reference>
<protein>
    <submittedName>
        <fullName evidence="5">Putative GntR-family transcription regulator</fullName>
    </submittedName>
</protein>
<evidence type="ECO:0000256" key="2">
    <source>
        <dbReference type="ARBA" id="ARBA00023125"/>
    </source>
</evidence>
<evidence type="ECO:0000313" key="5">
    <source>
        <dbReference type="EMBL" id="AEK61536.1"/>
    </source>
</evidence>
<sequence>MLASAPSTILLLIKDISPPCVGKTIDTVLANFHAVIAEDRCYVFFFHFLVYTIFHKTFLCQRINTPYNQISNTYNPRNNPKSGQIMLTTKNRSESLRETIEEMIAVGEFRPGQHLDETDLAIKFGVSRTPVREALIQLASMGIVVTRPRRGTVVAEIGPRQLVEMFEVMAELEAMCGRLAARRMSGEEHASLLAAHQACMEARDAQDPDTYFYMNEAFHGAIYEGSHNAFLAAQAQSLQRRLRPYRRLQLRVRDRLKVSYQEHDGVVQAIIAGDSELAADLLRQHVTVQGQRFVDLIASLQQLTAMPEPQHIYN</sequence>
<reference evidence="5 6" key="3">
    <citation type="journal article" date="2008" name="FEMS Microbiol. Ecol.">
        <title>Identification and characterization of genes underlying chitinolysis in Collimonas fungivorans Ter331.</title>
        <authorList>
            <person name="Fritsche K."/>
            <person name="de Boer W."/>
            <person name="Gerards S."/>
            <person name="van den Berg M."/>
            <person name="van Veen J.A."/>
            <person name="Leveau J.H."/>
        </authorList>
    </citation>
    <scope>NUCLEOTIDE SEQUENCE [LARGE SCALE GENOMIC DNA]</scope>
    <source>
        <strain evidence="5 6">Ter331</strain>
    </source>
</reference>
<keyword evidence="1" id="KW-0805">Transcription regulation</keyword>
<accession>G0ABH0</accession>
<reference evidence="5 6" key="1">
    <citation type="journal article" date="2004" name="Environ. Microbiol.">
        <title>Phylogeny-function analysis of (meta)genomic libraries: screening for expression of ribosomal RNA genes by large-insert library fluorescent in situ hybridization (LIL-FISH).</title>
        <authorList>
            <person name="Leveau J.H."/>
            <person name="Gerards S."/>
            <person name="de Boer W."/>
            <person name="van Veen J.A."/>
        </authorList>
    </citation>
    <scope>NUCLEOTIDE SEQUENCE [LARGE SCALE GENOMIC DNA]</scope>
    <source>
        <strain evidence="5 6">Ter331</strain>
    </source>
</reference>
<dbReference type="KEGG" id="cfu:CFU_1704"/>
<dbReference type="GO" id="GO:0003677">
    <property type="term" value="F:DNA binding"/>
    <property type="evidence" value="ECO:0007669"/>
    <property type="project" value="UniProtKB-KW"/>
</dbReference>
<dbReference type="AlphaFoldDB" id="G0ABH0"/>
<dbReference type="STRING" id="1005048.CFU_1704"/>
<dbReference type="Proteomes" id="UP000008392">
    <property type="component" value="Chromosome"/>
</dbReference>
<keyword evidence="6" id="KW-1185">Reference proteome</keyword>
<dbReference type="SMART" id="SM00345">
    <property type="entry name" value="HTH_GNTR"/>
    <property type="match status" value="1"/>
</dbReference>
<dbReference type="HOGENOM" id="CLU_017584_5_1_4"/>
<dbReference type="SUPFAM" id="SSF48008">
    <property type="entry name" value="GntR ligand-binding domain-like"/>
    <property type="match status" value="1"/>
</dbReference>
<evidence type="ECO:0000256" key="1">
    <source>
        <dbReference type="ARBA" id="ARBA00023015"/>
    </source>
</evidence>
<evidence type="ECO:0000313" key="6">
    <source>
        <dbReference type="Proteomes" id="UP000008392"/>
    </source>
</evidence>
<dbReference type="InterPro" id="IPR036390">
    <property type="entry name" value="WH_DNA-bd_sf"/>
</dbReference>
<dbReference type="SUPFAM" id="SSF46785">
    <property type="entry name" value="Winged helix' DNA-binding domain"/>
    <property type="match status" value="1"/>
</dbReference>
<dbReference type="CDD" id="cd07377">
    <property type="entry name" value="WHTH_GntR"/>
    <property type="match status" value="1"/>
</dbReference>
<proteinExistence type="predicted"/>
<keyword evidence="2" id="KW-0238">DNA-binding</keyword>
<reference evidence="5 6" key="5">
    <citation type="journal article" date="2011" name="ISME J.">
        <title>Dual transcriptional profiling of a bacterial/fungal confrontation: Collimonas fungivorans versus Aspergillus niger.</title>
        <authorList>
            <person name="Mela F."/>
            <person name="Fritsche K."/>
            <person name="de Boer W."/>
            <person name="van Veen J.A."/>
            <person name="de Graaff L.H."/>
            <person name="van den Berg M."/>
            <person name="Leveau J.H."/>
        </authorList>
    </citation>
    <scope>NUCLEOTIDE SEQUENCE [LARGE SCALE GENOMIC DNA]</scope>
    <source>
        <strain evidence="5 6">Ter331</strain>
    </source>
</reference>
<dbReference type="Pfam" id="PF00392">
    <property type="entry name" value="GntR"/>
    <property type="match status" value="1"/>
</dbReference>
<evidence type="ECO:0000259" key="4">
    <source>
        <dbReference type="PROSITE" id="PS50949"/>
    </source>
</evidence>
<feature type="domain" description="HTH gntR-type" evidence="4">
    <location>
        <begin position="90"/>
        <end position="157"/>
    </location>
</feature>
<dbReference type="InterPro" id="IPR036388">
    <property type="entry name" value="WH-like_DNA-bd_sf"/>
</dbReference>
<dbReference type="InterPro" id="IPR011711">
    <property type="entry name" value="GntR_C"/>
</dbReference>
<evidence type="ECO:0000256" key="3">
    <source>
        <dbReference type="ARBA" id="ARBA00023163"/>
    </source>
</evidence>
<dbReference type="Gene3D" id="1.10.10.10">
    <property type="entry name" value="Winged helix-like DNA-binding domain superfamily/Winged helix DNA-binding domain"/>
    <property type="match status" value="1"/>
</dbReference>
<dbReference type="Pfam" id="PF07729">
    <property type="entry name" value="FCD"/>
    <property type="match status" value="1"/>
</dbReference>
<dbReference type="InterPro" id="IPR000524">
    <property type="entry name" value="Tscrpt_reg_HTH_GntR"/>
</dbReference>
<dbReference type="GO" id="GO:0003700">
    <property type="term" value="F:DNA-binding transcription factor activity"/>
    <property type="evidence" value="ECO:0007669"/>
    <property type="project" value="InterPro"/>
</dbReference>
<reference evidence="5 6" key="2">
    <citation type="journal article" date="2006" name="J. Microbiol. Methods">
        <title>Genomic flank-sequencing of plasposon insertion sites for rapid identification of functional genes.</title>
        <authorList>
            <person name="Leveau J.H."/>
            <person name="Gerards S."/>
            <person name="Fritsche K."/>
            <person name="Zondag G."/>
            <person name="van Veen J.A."/>
        </authorList>
    </citation>
    <scope>NUCLEOTIDE SEQUENCE [LARGE SCALE GENOMIC DNA]</scope>
    <source>
        <strain evidence="5 6">Ter331</strain>
    </source>
</reference>
<dbReference type="PRINTS" id="PR00035">
    <property type="entry name" value="HTHGNTR"/>
</dbReference>
<gene>
    <name evidence="5" type="ordered locus">CFU_1704</name>
</gene>
<name>G0ABH0_COLFT</name>
<dbReference type="PROSITE" id="PS50949">
    <property type="entry name" value="HTH_GNTR"/>
    <property type="match status" value="1"/>
</dbReference>
<dbReference type="SMART" id="SM00895">
    <property type="entry name" value="FCD"/>
    <property type="match status" value="1"/>
</dbReference>
<dbReference type="PANTHER" id="PTHR43537:SF49">
    <property type="entry name" value="TRANSCRIPTIONAL REGULATORY PROTEIN"/>
    <property type="match status" value="1"/>
</dbReference>
<reference evidence="6" key="6">
    <citation type="submission" date="2011-05" db="EMBL/GenBank/DDBJ databases">
        <title>Complete sequence of Collimonas fungivorans Ter331.</title>
        <authorList>
            <person name="Leveau J.H."/>
        </authorList>
    </citation>
    <scope>NUCLEOTIDE SEQUENCE [LARGE SCALE GENOMIC DNA]</scope>
    <source>
        <strain evidence="6">Ter331</strain>
    </source>
</reference>
<organism evidence="5 6">
    <name type="scientific">Collimonas fungivorans (strain Ter331)</name>
    <dbReference type="NCBI Taxonomy" id="1005048"/>
    <lineage>
        <taxon>Bacteria</taxon>
        <taxon>Pseudomonadati</taxon>
        <taxon>Pseudomonadota</taxon>
        <taxon>Betaproteobacteria</taxon>
        <taxon>Burkholderiales</taxon>
        <taxon>Oxalobacteraceae</taxon>
        <taxon>Collimonas</taxon>
    </lineage>
</organism>
<dbReference type="InterPro" id="IPR008920">
    <property type="entry name" value="TF_FadR/GntR_C"/>
</dbReference>